<sequence>MTNNLQRKKEKKQLILETALQTFTKQGYKKTSIAQVAKEAHSSQVTLYKYFPSKVALARAVIIKQIIDGYKACEDTLDSSNGTFAEKMEMMMSYGVNVADAIHDDFVVFMYNEFSGKNGDDSVMKTYNEYKHGFWKRLLDQGREEGAVNPDISDESAIIYLDMFVNYAMNPNPVNAHSAIEIKNHEKDLMHLFFYGVMGR</sequence>
<dbReference type="Proteomes" id="UP000267208">
    <property type="component" value="Chromosome"/>
</dbReference>
<dbReference type="GO" id="GO:0003677">
    <property type="term" value="F:DNA binding"/>
    <property type="evidence" value="ECO:0007669"/>
    <property type="project" value="UniProtKB-UniRule"/>
</dbReference>
<dbReference type="SUPFAM" id="SSF46689">
    <property type="entry name" value="Homeodomain-like"/>
    <property type="match status" value="1"/>
</dbReference>
<dbReference type="PANTHER" id="PTHR43479:SF21">
    <property type="entry name" value="TRANSCRIPTIONAL REGULATOR, TETR FAMILY"/>
    <property type="match status" value="1"/>
</dbReference>
<dbReference type="KEGG" id="lzh:D1B17_01290"/>
<protein>
    <submittedName>
        <fullName evidence="4">TetR/AcrR family transcriptional regulator</fullName>
    </submittedName>
</protein>
<evidence type="ECO:0000313" key="4">
    <source>
        <dbReference type="EMBL" id="AYE37365.1"/>
    </source>
</evidence>
<evidence type="ECO:0000313" key="5">
    <source>
        <dbReference type="Proteomes" id="UP000267208"/>
    </source>
</evidence>
<dbReference type="RefSeq" id="WP_120141639.1">
    <property type="nucleotide sequence ID" value="NZ_CP031933.2"/>
</dbReference>
<accession>A0A386PR35</accession>
<gene>
    <name evidence="4" type="ORF">D1B17_01290</name>
</gene>
<dbReference type="InterPro" id="IPR001647">
    <property type="entry name" value="HTH_TetR"/>
</dbReference>
<proteinExistence type="predicted"/>
<dbReference type="OrthoDB" id="113732at2"/>
<dbReference type="InterPro" id="IPR050624">
    <property type="entry name" value="HTH-type_Tx_Regulator"/>
</dbReference>
<dbReference type="PROSITE" id="PS50977">
    <property type="entry name" value="HTH_TETR_2"/>
    <property type="match status" value="1"/>
</dbReference>
<evidence type="ECO:0000259" key="3">
    <source>
        <dbReference type="PROSITE" id="PS50977"/>
    </source>
</evidence>
<feature type="domain" description="HTH tetR-type" evidence="3">
    <location>
        <begin position="9"/>
        <end position="69"/>
    </location>
</feature>
<dbReference type="PANTHER" id="PTHR43479">
    <property type="entry name" value="ACREF/ENVCD OPERON REPRESSOR-RELATED"/>
    <property type="match status" value="1"/>
</dbReference>
<dbReference type="AlphaFoldDB" id="A0A386PR35"/>
<dbReference type="Pfam" id="PF00440">
    <property type="entry name" value="TetR_N"/>
    <property type="match status" value="1"/>
</dbReference>
<keyword evidence="5" id="KW-1185">Reference proteome</keyword>
<keyword evidence="1 2" id="KW-0238">DNA-binding</keyword>
<organism evidence="4 5">
    <name type="scientific">Companilactobacillus zhachilii</name>
    <dbReference type="NCBI Taxonomy" id="2304606"/>
    <lineage>
        <taxon>Bacteria</taxon>
        <taxon>Bacillati</taxon>
        <taxon>Bacillota</taxon>
        <taxon>Bacilli</taxon>
        <taxon>Lactobacillales</taxon>
        <taxon>Lactobacillaceae</taxon>
        <taxon>Companilactobacillus</taxon>
    </lineage>
</organism>
<dbReference type="EMBL" id="CP031933">
    <property type="protein sequence ID" value="AYE37365.1"/>
    <property type="molecule type" value="Genomic_DNA"/>
</dbReference>
<name>A0A386PR35_9LACO</name>
<evidence type="ECO:0000256" key="2">
    <source>
        <dbReference type="PROSITE-ProRule" id="PRU00335"/>
    </source>
</evidence>
<feature type="DNA-binding region" description="H-T-H motif" evidence="2">
    <location>
        <begin position="32"/>
        <end position="51"/>
    </location>
</feature>
<reference evidence="5" key="1">
    <citation type="submission" date="2018-08" db="EMBL/GenBank/DDBJ databases">
        <title>Genome of Lactobacillus sp. HBUAS52074.</title>
        <authorList>
            <person name="Guo Z."/>
            <person name="Zhang Z.D."/>
        </authorList>
    </citation>
    <scope>NUCLEOTIDE SEQUENCE [LARGE SCALE GENOMIC DNA]</scope>
    <source>
        <strain evidence="5">HBUAS52074</strain>
    </source>
</reference>
<dbReference type="Gene3D" id="1.10.357.10">
    <property type="entry name" value="Tetracycline Repressor, domain 2"/>
    <property type="match status" value="1"/>
</dbReference>
<dbReference type="InterPro" id="IPR009057">
    <property type="entry name" value="Homeodomain-like_sf"/>
</dbReference>
<dbReference type="PRINTS" id="PR00455">
    <property type="entry name" value="HTHTETR"/>
</dbReference>
<evidence type="ECO:0000256" key="1">
    <source>
        <dbReference type="ARBA" id="ARBA00023125"/>
    </source>
</evidence>